<name>A0A371J0S2_9FIRM</name>
<evidence type="ECO:0000256" key="1">
    <source>
        <dbReference type="SAM" id="Phobius"/>
    </source>
</evidence>
<reference evidence="2 3" key="1">
    <citation type="journal article" date="2017" name="Genome Announc.">
        <title>Draft Genome Sequence of Romboutsia weinsteinii sp. nov. Strain CCRI-19649(T) Isolated from Surface Water.</title>
        <authorList>
            <person name="Maheux A.F."/>
            <person name="Boudreau D.K."/>
            <person name="Berube E."/>
            <person name="Boissinot M."/>
            <person name="Cantin P."/>
            <person name="Raymond F."/>
            <person name="Corbeil J."/>
            <person name="Omar R.F."/>
            <person name="Bergeron M.G."/>
        </authorList>
    </citation>
    <scope>NUCLEOTIDE SEQUENCE [LARGE SCALE GENOMIC DNA]</scope>
    <source>
        <strain evidence="2 3">CCRI-19649</strain>
    </source>
</reference>
<feature type="transmembrane region" description="Helical" evidence="1">
    <location>
        <begin position="187"/>
        <end position="207"/>
    </location>
</feature>
<gene>
    <name evidence="2" type="ORF">CHL78_014120</name>
</gene>
<dbReference type="EMBL" id="NOJY02000030">
    <property type="protein sequence ID" value="RDY26313.1"/>
    <property type="molecule type" value="Genomic_DNA"/>
</dbReference>
<sequence length="401" mass="46178">MYFYITLKKKYVYKGGKDMIDLIKLELYKILSKKLIIIMILLAVLFGGINIYANINPKHSGFDSVKEIKKIFEPYEGRVIKEDEVRKISTKIEEIHNKKKKDIELTKEENLYYYHLRDYMIQTDPMYLINGERYRLEDIKDEIKNLESKGKTNTFEYKNLDYIHSIISKREAPKFYYKFLWNISADFNVIATLTSTLVAIGIATIFSEDYQRNSSSIILSSRNGKTKLVTSKILTGVIYTFITFIFMNGIYSLNAAAIGFEGGNLPLSLFNGYEGTPFNITMSEFYLRGLATSFMGLLLYASIIMLISLILKNNMLSLLFGLAIYHVPQYIGNFITGNIGRILREINISEAVRIQSSFQYTNTYNILGNPVLYSTVLTTLVIIVIPVTLFLIKYFGKKQEI</sequence>
<dbReference type="PANTHER" id="PTHR37305">
    <property type="entry name" value="INTEGRAL MEMBRANE PROTEIN-RELATED"/>
    <property type="match status" value="1"/>
</dbReference>
<accession>A0A371J0S2</accession>
<dbReference type="AlphaFoldDB" id="A0A371J0S2"/>
<keyword evidence="1" id="KW-0472">Membrane</keyword>
<keyword evidence="1" id="KW-0812">Transmembrane</keyword>
<feature type="transmembrane region" description="Helical" evidence="1">
    <location>
        <begin position="228"/>
        <end position="247"/>
    </location>
</feature>
<feature type="transmembrane region" description="Helical" evidence="1">
    <location>
        <begin position="371"/>
        <end position="392"/>
    </location>
</feature>
<protein>
    <submittedName>
        <fullName evidence="2">Uncharacterized protein</fullName>
    </submittedName>
</protein>
<evidence type="ECO:0000313" key="2">
    <source>
        <dbReference type="EMBL" id="RDY26313.1"/>
    </source>
</evidence>
<evidence type="ECO:0000313" key="3">
    <source>
        <dbReference type="Proteomes" id="UP000215694"/>
    </source>
</evidence>
<keyword evidence="3" id="KW-1185">Reference proteome</keyword>
<dbReference type="Proteomes" id="UP000215694">
    <property type="component" value="Unassembled WGS sequence"/>
</dbReference>
<proteinExistence type="predicted"/>
<dbReference type="PANTHER" id="PTHR37305:SF1">
    <property type="entry name" value="MEMBRANE PROTEIN"/>
    <property type="match status" value="1"/>
</dbReference>
<keyword evidence="1" id="KW-1133">Transmembrane helix</keyword>
<feature type="transmembrane region" description="Helical" evidence="1">
    <location>
        <begin position="285"/>
        <end position="311"/>
    </location>
</feature>
<feature type="transmembrane region" description="Helical" evidence="1">
    <location>
        <begin position="35"/>
        <end position="55"/>
    </location>
</feature>
<organism evidence="2 3">
    <name type="scientific">Romboutsia weinsteinii</name>
    <dbReference type="NCBI Taxonomy" id="2020949"/>
    <lineage>
        <taxon>Bacteria</taxon>
        <taxon>Bacillati</taxon>
        <taxon>Bacillota</taxon>
        <taxon>Clostridia</taxon>
        <taxon>Peptostreptococcales</taxon>
        <taxon>Peptostreptococcaceae</taxon>
        <taxon>Romboutsia</taxon>
    </lineage>
</organism>
<comment type="caution">
    <text evidence="2">The sequence shown here is derived from an EMBL/GenBank/DDBJ whole genome shotgun (WGS) entry which is preliminary data.</text>
</comment>